<evidence type="ECO:0000256" key="1">
    <source>
        <dbReference type="ARBA" id="ARBA00023125"/>
    </source>
</evidence>
<keyword evidence="2" id="KW-1133">Transmembrane helix</keyword>
<evidence type="ECO:0000313" key="4">
    <source>
        <dbReference type="EMBL" id="SFV67160.1"/>
    </source>
</evidence>
<dbReference type="Pfam" id="PF00440">
    <property type="entry name" value="TetR_N"/>
    <property type="match status" value="1"/>
</dbReference>
<dbReference type="Gene3D" id="1.10.357.10">
    <property type="entry name" value="Tetracycline Repressor, domain 2"/>
    <property type="match status" value="1"/>
</dbReference>
<dbReference type="AlphaFoldDB" id="A0A1W1CMP5"/>
<dbReference type="PANTHER" id="PTHR43479">
    <property type="entry name" value="ACREF/ENVCD OPERON REPRESSOR-RELATED"/>
    <property type="match status" value="1"/>
</dbReference>
<proteinExistence type="predicted"/>
<dbReference type="InterPro" id="IPR009057">
    <property type="entry name" value="Homeodomain-like_sf"/>
</dbReference>
<keyword evidence="2" id="KW-0812">Transmembrane</keyword>
<dbReference type="PANTHER" id="PTHR43479:SF11">
    <property type="entry name" value="ACREF_ENVCD OPERON REPRESSOR-RELATED"/>
    <property type="match status" value="1"/>
</dbReference>
<protein>
    <submittedName>
        <fullName evidence="4">Transcriptional regulator, TetR family</fullName>
    </submittedName>
</protein>
<dbReference type="PROSITE" id="PS50977">
    <property type="entry name" value="HTH_TETR_2"/>
    <property type="match status" value="1"/>
</dbReference>
<organism evidence="4">
    <name type="scientific">hydrothermal vent metagenome</name>
    <dbReference type="NCBI Taxonomy" id="652676"/>
    <lineage>
        <taxon>unclassified sequences</taxon>
        <taxon>metagenomes</taxon>
        <taxon>ecological metagenomes</taxon>
    </lineage>
</organism>
<reference evidence="4" key="1">
    <citation type="submission" date="2016-10" db="EMBL/GenBank/DDBJ databases">
        <authorList>
            <person name="de Groot N.N."/>
        </authorList>
    </citation>
    <scope>NUCLEOTIDE SEQUENCE</scope>
</reference>
<evidence type="ECO:0000256" key="2">
    <source>
        <dbReference type="SAM" id="Phobius"/>
    </source>
</evidence>
<keyword evidence="2" id="KW-0472">Membrane</keyword>
<accession>A0A1W1CMP5</accession>
<dbReference type="PRINTS" id="PR00455">
    <property type="entry name" value="HTHTETR"/>
</dbReference>
<feature type="domain" description="HTH tetR-type" evidence="3">
    <location>
        <begin position="7"/>
        <end position="67"/>
    </location>
</feature>
<feature type="transmembrane region" description="Helical" evidence="2">
    <location>
        <begin position="152"/>
        <end position="171"/>
    </location>
</feature>
<name>A0A1W1CMP5_9ZZZZ</name>
<sequence>MARMSKEERRGGIISASFKLFAERGFFITTIPDIAEKVGMSVGNFYNYFTSKDILAKELVMYISEYLGHKIRDINEKDISTEEKIYEIVSMYFNMANEKPEMIEYFLRVYLSNREVFGEGCEGMICVSSFVTEMMILFEEGVSCKDLHNQDFFSAFGLFMGYLGGMVFLFGEKILPEPLEWYKESISKNIYNALKTR</sequence>
<gene>
    <name evidence="4" type="ORF">MNB_SM-4-186</name>
</gene>
<keyword evidence="1" id="KW-0238">DNA-binding</keyword>
<evidence type="ECO:0000259" key="3">
    <source>
        <dbReference type="PROSITE" id="PS50977"/>
    </source>
</evidence>
<dbReference type="InterPro" id="IPR001647">
    <property type="entry name" value="HTH_TetR"/>
</dbReference>
<dbReference type="GO" id="GO:0003677">
    <property type="term" value="F:DNA binding"/>
    <property type="evidence" value="ECO:0007669"/>
    <property type="project" value="UniProtKB-KW"/>
</dbReference>
<dbReference type="SUPFAM" id="SSF46689">
    <property type="entry name" value="Homeodomain-like"/>
    <property type="match status" value="1"/>
</dbReference>
<dbReference type="InterPro" id="IPR050624">
    <property type="entry name" value="HTH-type_Tx_Regulator"/>
</dbReference>
<dbReference type="EMBL" id="FPHF01000095">
    <property type="protein sequence ID" value="SFV67160.1"/>
    <property type="molecule type" value="Genomic_DNA"/>
</dbReference>